<reference evidence="3 4" key="1">
    <citation type="submission" date="2019-02" db="EMBL/GenBank/DDBJ databases">
        <title>Genome sequencing of the rare red list fungi Phellinidium pouzarii.</title>
        <authorList>
            <person name="Buettner E."/>
            <person name="Kellner H."/>
        </authorList>
    </citation>
    <scope>NUCLEOTIDE SEQUENCE [LARGE SCALE GENOMIC DNA]</scope>
    <source>
        <strain evidence="3 4">DSM 108285</strain>
    </source>
</reference>
<dbReference type="AlphaFoldDB" id="A0A4S4L289"/>
<dbReference type="Pfam" id="PF20152">
    <property type="entry name" value="DUF6534"/>
    <property type="match status" value="1"/>
</dbReference>
<proteinExistence type="predicted"/>
<feature type="transmembrane region" description="Helical" evidence="1">
    <location>
        <begin position="52"/>
        <end position="77"/>
    </location>
</feature>
<keyword evidence="1" id="KW-0812">Transmembrane</keyword>
<dbReference type="EMBL" id="SGPK01000267">
    <property type="protein sequence ID" value="THH05364.1"/>
    <property type="molecule type" value="Genomic_DNA"/>
</dbReference>
<dbReference type="InterPro" id="IPR045339">
    <property type="entry name" value="DUF6534"/>
</dbReference>
<gene>
    <name evidence="3" type="ORF">EW145_g4852</name>
</gene>
<feature type="transmembrane region" description="Helical" evidence="1">
    <location>
        <begin position="83"/>
        <end position="107"/>
    </location>
</feature>
<evidence type="ECO:0000256" key="1">
    <source>
        <dbReference type="SAM" id="Phobius"/>
    </source>
</evidence>
<feature type="transmembrane region" description="Helical" evidence="1">
    <location>
        <begin position="154"/>
        <end position="172"/>
    </location>
</feature>
<organism evidence="3 4">
    <name type="scientific">Phellinidium pouzarii</name>
    <dbReference type="NCBI Taxonomy" id="167371"/>
    <lineage>
        <taxon>Eukaryota</taxon>
        <taxon>Fungi</taxon>
        <taxon>Dikarya</taxon>
        <taxon>Basidiomycota</taxon>
        <taxon>Agaricomycotina</taxon>
        <taxon>Agaricomycetes</taxon>
        <taxon>Hymenochaetales</taxon>
        <taxon>Hymenochaetaceae</taxon>
        <taxon>Phellinidium</taxon>
    </lineage>
</organism>
<feature type="transmembrane region" description="Helical" evidence="1">
    <location>
        <begin position="217"/>
        <end position="238"/>
    </location>
</feature>
<keyword evidence="1" id="KW-1133">Transmembrane helix</keyword>
<dbReference type="Proteomes" id="UP000308199">
    <property type="component" value="Unassembled WGS sequence"/>
</dbReference>
<evidence type="ECO:0000259" key="2">
    <source>
        <dbReference type="Pfam" id="PF20152"/>
    </source>
</evidence>
<name>A0A4S4L289_9AGAM</name>
<keyword evidence="4" id="KW-1185">Reference proteome</keyword>
<feature type="transmembrane region" description="Helical" evidence="1">
    <location>
        <begin position="114"/>
        <end position="134"/>
    </location>
</feature>
<dbReference type="PANTHER" id="PTHR40465">
    <property type="entry name" value="CHROMOSOME 1, WHOLE GENOME SHOTGUN SEQUENCE"/>
    <property type="match status" value="1"/>
</dbReference>
<protein>
    <recommendedName>
        <fullName evidence="2">DUF6534 domain-containing protein</fullName>
    </recommendedName>
</protein>
<evidence type="ECO:0000313" key="4">
    <source>
        <dbReference type="Proteomes" id="UP000308199"/>
    </source>
</evidence>
<feature type="transmembrane region" description="Helical" evidence="1">
    <location>
        <begin position="16"/>
        <end position="40"/>
    </location>
</feature>
<feature type="transmembrane region" description="Helical" evidence="1">
    <location>
        <begin position="184"/>
        <end position="211"/>
    </location>
</feature>
<keyword evidence="1" id="KW-0472">Membrane</keyword>
<accession>A0A4S4L289</accession>
<comment type="caution">
    <text evidence="3">The sequence shown here is derived from an EMBL/GenBank/DDBJ whole genome shotgun (WGS) entry which is preliminary data.</text>
</comment>
<evidence type="ECO:0000313" key="3">
    <source>
        <dbReference type="EMBL" id="THH05364.1"/>
    </source>
</evidence>
<sequence>MSSLSAIPALDNTIGALYLGVMLSMALWGAGTVQMYFYYTTYHARDEIWIKMLVFVVWLFDAIHQGLITYTCYVYLVTEYGNIAYLAVLEKSLMIMVLFTAIICFLVQTFLTTRIWRIVLAQLVTTLVYFGKAIHFTEFGQLLLIKNLTRSINVVNAVADAAIAGALVFLLRRSRTGFRHSESVINRLILFAISTGLLTGLTAIVCLIMNLAFPTTFLYILFYLMTSRLYMNSLLATLNSRKSVRTRFGNSIQSIDTSNDISMDQFRPQPLSINTSVYGSTTGQKVEIGIEIETDTTYDNTVKTDLEGDGMPDFDIESTYPTDLDKHHTIKI</sequence>
<feature type="domain" description="DUF6534" evidence="2">
    <location>
        <begin position="157"/>
        <end position="243"/>
    </location>
</feature>
<dbReference type="PANTHER" id="PTHR40465:SF1">
    <property type="entry name" value="DUF6534 DOMAIN-CONTAINING PROTEIN"/>
    <property type="match status" value="1"/>
</dbReference>
<dbReference type="OrthoDB" id="3263055at2759"/>